<dbReference type="PIRSF" id="PIRSF000390">
    <property type="entry name" value="PLP_StrS"/>
    <property type="match status" value="1"/>
</dbReference>
<sequence>MSTARLAAVAGRLALLGRMVLTRPYYGFVTGHAHLTETQMSEVEGAKDAPAQAESVMDAFERTFAAVVGDGQARALAGGRMALFTVLKALGVGEGHEVVLPGFTCAVVASAVLRTGATPVFTDVDPATFGTSPEAVERALTPRTRAVIAQHSFGIPCRVDELRAITSAKGIALIEDCALTLGSTLDGVTVGNFGDAAFFSTDHSKPLNTLVGGVLYTRDAGLQEEVDRTVRTLPTLPEEQQRRILVQLRLERRLARPGSYGAYQCAMLLRSLTRRVLKTGMTFLDDDYTVERTGAYPFPARMPAMLARLGLYELDRWPHEAQRRMALLAAYLDAARDTPLEFLLPEAYSDPRRDIVAHRLAYRHPDADRHRARMDARVHTAWTWFTVPVLGATHGLDSLGYAEGRCPVSERTGREVINWPCVVEEGCEAPLLAFFRDMARAEGTKA</sequence>
<dbReference type="HOGENOM" id="CLU_033332_6_2_7"/>
<dbReference type="GO" id="GO:0030170">
    <property type="term" value="F:pyridoxal phosphate binding"/>
    <property type="evidence" value="ECO:0007669"/>
    <property type="project" value="TreeGrafter"/>
</dbReference>
<keyword evidence="3 4" id="KW-0663">Pyridoxal phosphate</keyword>
<evidence type="ECO:0000256" key="1">
    <source>
        <dbReference type="ARBA" id="ARBA00037999"/>
    </source>
</evidence>
<dbReference type="Proteomes" id="UP000009173">
    <property type="component" value="Chromosome"/>
</dbReference>
<dbReference type="InterPro" id="IPR000653">
    <property type="entry name" value="DegT/StrS_aminotransferase"/>
</dbReference>
<feature type="active site" description="Proton acceptor" evidence="2">
    <location>
        <position position="205"/>
    </location>
</feature>
<dbReference type="KEGG" id="dvl:Dvul_2647"/>
<keyword evidence="5" id="KW-0808">Transferase</keyword>
<dbReference type="RefSeq" id="WP_011792995.1">
    <property type="nucleotide sequence ID" value="NC_008751.1"/>
</dbReference>
<reference evidence="6" key="1">
    <citation type="journal article" date="2009" name="Environ. Microbiol.">
        <title>Contribution of mobile genetic elements to Desulfovibrio vulgaris genome plasticity.</title>
        <authorList>
            <person name="Walker C.B."/>
            <person name="Stolyar S."/>
            <person name="Chivian D."/>
            <person name="Pinel N."/>
            <person name="Gabster J.A."/>
            <person name="Dehal P.S."/>
            <person name="He Z."/>
            <person name="Yang Z.K."/>
            <person name="Yen H.C."/>
            <person name="Zhou J."/>
            <person name="Wall J.D."/>
            <person name="Hazen T.C."/>
            <person name="Arkin A.P."/>
            <person name="Stahl D.A."/>
        </authorList>
    </citation>
    <scope>NUCLEOTIDE SEQUENCE [LARGE SCALE GENOMIC DNA]</scope>
    <source>
        <strain evidence="6">DP4</strain>
    </source>
</reference>
<evidence type="ECO:0000256" key="3">
    <source>
        <dbReference type="PIRSR" id="PIRSR000390-2"/>
    </source>
</evidence>
<proteinExistence type="inferred from homology"/>
<protein>
    <submittedName>
        <fullName evidence="5">DegT/DnrJ/EryC1/StrS aminotransferase</fullName>
    </submittedName>
</protein>
<keyword evidence="5" id="KW-0032">Aminotransferase</keyword>
<dbReference type="AlphaFoldDB" id="A0A0H3AB68"/>
<dbReference type="InterPro" id="IPR015422">
    <property type="entry name" value="PyrdxlP-dep_Trfase_small"/>
</dbReference>
<evidence type="ECO:0000313" key="5">
    <source>
        <dbReference type="EMBL" id="ABM29659.1"/>
    </source>
</evidence>
<dbReference type="InterPro" id="IPR015421">
    <property type="entry name" value="PyrdxlP-dep_Trfase_major"/>
</dbReference>
<gene>
    <name evidence="5" type="ordered locus">Dvul_2647</name>
</gene>
<dbReference type="Pfam" id="PF01041">
    <property type="entry name" value="DegT_DnrJ_EryC1"/>
    <property type="match status" value="1"/>
</dbReference>
<dbReference type="GO" id="GO:0008483">
    <property type="term" value="F:transaminase activity"/>
    <property type="evidence" value="ECO:0007669"/>
    <property type="project" value="UniProtKB-KW"/>
</dbReference>
<dbReference type="PANTHER" id="PTHR30244:SF34">
    <property type="entry name" value="DTDP-4-AMINO-4,6-DIDEOXYGALACTOSE TRANSAMINASE"/>
    <property type="match status" value="1"/>
</dbReference>
<dbReference type="EMBL" id="CP000527">
    <property type="protein sequence ID" value="ABM29659.1"/>
    <property type="molecule type" value="Genomic_DNA"/>
</dbReference>
<accession>A0A0H3AB68</accession>
<dbReference type="Gene3D" id="3.40.640.10">
    <property type="entry name" value="Type I PLP-dependent aspartate aminotransferase-like (Major domain)"/>
    <property type="match status" value="1"/>
</dbReference>
<evidence type="ECO:0000256" key="2">
    <source>
        <dbReference type="PIRSR" id="PIRSR000390-1"/>
    </source>
</evidence>
<comment type="similarity">
    <text evidence="1 4">Belongs to the DegT/DnrJ/EryC1 family.</text>
</comment>
<dbReference type="SUPFAM" id="SSF53383">
    <property type="entry name" value="PLP-dependent transferases"/>
    <property type="match status" value="1"/>
</dbReference>
<name>A0A0H3AB68_NITV4</name>
<dbReference type="Gene3D" id="3.90.1150.10">
    <property type="entry name" value="Aspartate Aminotransferase, domain 1"/>
    <property type="match status" value="1"/>
</dbReference>
<organism evidence="5 6">
    <name type="scientific">Nitratidesulfovibrio vulgaris (strain DP4)</name>
    <name type="common">Desulfovibrio vulgaris</name>
    <dbReference type="NCBI Taxonomy" id="391774"/>
    <lineage>
        <taxon>Bacteria</taxon>
        <taxon>Pseudomonadati</taxon>
        <taxon>Thermodesulfobacteriota</taxon>
        <taxon>Desulfovibrionia</taxon>
        <taxon>Desulfovibrionales</taxon>
        <taxon>Desulfovibrionaceae</taxon>
        <taxon>Nitratidesulfovibrio</taxon>
    </lineage>
</organism>
<feature type="modified residue" description="N6-(pyridoxal phosphate)lysine" evidence="3">
    <location>
        <position position="205"/>
    </location>
</feature>
<evidence type="ECO:0000313" key="6">
    <source>
        <dbReference type="Proteomes" id="UP000009173"/>
    </source>
</evidence>
<dbReference type="PANTHER" id="PTHR30244">
    <property type="entry name" value="TRANSAMINASE"/>
    <property type="match status" value="1"/>
</dbReference>
<evidence type="ECO:0000256" key="4">
    <source>
        <dbReference type="RuleBase" id="RU004508"/>
    </source>
</evidence>
<dbReference type="InterPro" id="IPR015424">
    <property type="entry name" value="PyrdxlP-dep_Trfase"/>
</dbReference>
<dbReference type="GO" id="GO:0000271">
    <property type="term" value="P:polysaccharide biosynthetic process"/>
    <property type="evidence" value="ECO:0007669"/>
    <property type="project" value="TreeGrafter"/>
</dbReference>